<dbReference type="AlphaFoldDB" id="A0A6M2D5B6"/>
<protein>
    <submittedName>
        <fullName evidence="7">Putative e3 ubiquitin-protein ligase nrdp1</fullName>
    </submittedName>
</protein>
<evidence type="ECO:0000256" key="4">
    <source>
        <dbReference type="PROSITE-ProRule" id="PRU00207"/>
    </source>
</evidence>
<dbReference type="SUPFAM" id="SSF49599">
    <property type="entry name" value="TRAF domain-like"/>
    <property type="match status" value="1"/>
</dbReference>
<keyword evidence="2 4" id="KW-0863">Zinc-finger</keyword>
<dbReference type="Pfam" id="PF13639">
    <property type="entry name" value="zf-RING_2"/>
    <property type="match status" value="1"/>
</dbReference>
<organism evidence="7">
    <name type="scientific">Rhipicephalus microplus</name>
    <name type="common">Cattle tick</name>
    <name type="synonym">Boophilus microplus</name>
    <dbReference type="NCBI Taxonomy" id="6941"/>
    <lineage>
        <taxon>Eukaryota</taxon>
        <taxon>Metazoa</taxon>
        <taxon>Ecdysozoa</taxon>
        <taxon>Arthropoda</taxon>
        <taxon>Chelicerata</taxon>
        <taxon>Arachnida</taxon>
        <taxon>Acari</taxon>
        <taxon>Parasitiformes</taxon>
        <taxon>Ixodida</taxon>
        <taxon>Ixodoidea</taxon>
        <taxon>Ixodidae</taxon>
        <taxon>Rhipicephalinae</taxon>
        <taxon>Rhipicephalus</taxon>
        <taxon>Boophilus</taxon>
    </lineage>
</organism>
<dbReference type="PROSITE" id="PS50089">
    <property type="entry name" value="ZF_RING_2"/>
    <property type="match status" value="1"/>
</dbReference>
<feature type="zinc finger region" description="TRAF-type" evidence="4">
    <location>
        <begin position="111"/>
        <end position="162"/>
    </location>
</feature>
<dbReference type="OrthoDB" id="10012386at2759"/>
<accession>A0A6M2D5B6</accession>
<keyword evidence="1 4" id="KW-0479">Metal-binding</keyword>
<dbReference type="PANTHER" id="PTHR10131">
    <property type="entry name" value="TNF RECEPTOR ASSOCIATED FACTOR"/>
    <property type="match status" value="1"/>
</dbReference>
<evidence type="ECO:0000256" key="2">
    <source>
        <dbReference type="ARBA" id="ARBA00022771"/>
    </source>
</evidence>
<keyword evidence="3 4" id="KW-0862">Zinc</keyword>
<evidence type="ECO:0000256" key="1">
    <source>
        <dbReference type="ARBA" id="ARBA00022723"/>
    </source>
</evidence>
<evidence type="ECO:0000259" key="5">
    <source>
        <dbReference type="PROSITE" id="PS50089"/>
    </source>
</evidence>
<evidence type="ECO:0000259" key="6">
    <source>
        <dbReference type="PROSITE" id="PS50145"/>
    </source>
</evidence>
<name>A0A6M2D5B6_RHIMP</name>
<dbReference type="VEuPathDB" id="VectorBase:LOC119179671"/>
<reference evidence="7" key="1">
    <citation type="submission" date="2019-09" db="EMBL/GenBank/DDBJ databases">
        <title>Organ-specific transcriptomic study of the physiology of the cattle tick, Rhipicephalus microplus.</title>
        <authorList>
            <person name="Tirloni L."/>
            <person name="Braz G."/>
            <person name="Gandara A.C.P."/>
            <person name="Sabadin G.A."/>
            <person name="da Silva R.M."/>
            <person name="Guizzo M.G."/>
            <person name="Machado J.A."/>
            <person name="Costa E.P."/>
            <person name="Gomes H.F."/>
            <person name="Moraes J."/>
            <person name="Mota M.B.S."/>
            <person name="Mesquita R.D."/>
            <person name="Alvarenga P.H."/>
            <person name="Alves F."/>
            <person name="Seixas A."/>
            <person name="da Fonseca R.N."/>
            <person name="Fogaca A."/>
            <person name="Logullo C."/>
            <person name="Tanaka A."/>
            <person name="Daffre S."/>
            <person name="Termignoni C."/>
            <person name="Vaz I.S.Jr."/>
            <person name="Oliveira P.L."/>
            <person name="Ribeiro J.M."/>
        </authorList>
    </citation>
    <scope>NUCLEOTIDE SEQUENCE</scope>
    <source>
        <strain evidence="7">Porto Alegre</strain>
    </source>
</reference>
<dbReference type="InterPro" id="IPR013083">
    <property type="entry name" value="Znf_RING/FYVE/PHD"/>
</dbReference>
<dbReference type="PANTHER" id="PTHR10131:SF157">
    <property type="entry name" value="RECEPTOR-ASSOCIATED FACTOR, PUTATIVE-RELATED"/>
    <property type="match status" value="1"/>
</dbReference>
<dbReference type="SUPFAM" id="SSF57850">
    <property type="entry name" value="RING/U-box"/>
    <property type="match status" value="1"/>
</dbReference>
<dbReference type="EMBL" id="GHWJ01008398">
    <property type="protein sequence ID" value="NOV41135.1"/>
    <property type="molecule type" value="Transcribed_RNA"/>
</dbReference>
<proteinExistence type="predicted"/>
<feature type="domain" description="TRAF-type" evidence="6">
    <location>
        <begin position="111"/>
        <end position="162"/>
    </location>
</feature>
<sequence>MAWWKSPLPSSLRNLLPEDLYDPMSFDELICVICHLLLRDPVECPCRPVFCRHCIQAWVRQDNSCPVCHKHNAGAITPVSPLLQNLVNRFKVKCQNAGCDARVPADWFAYHTSSCEFLEVCCPHKACQHRCQRRLLESHVKQCPQLKVICERECGLVVTQGCLQSHNCVDELKRKLDGECALCYGFGGYVTVACTVLFQQAVEVQHHLLSADEA</sequence>
<evidence type="ECO:0000313" key="7">
    <source>
        <dbReference type="EMBL" id="NOV41135.1"/>
    </source>
</evidence>
<dbReference type="InterPro" id="IPR001841">
    <property type="entry name" value="Znf_RING"/>
</dbReference>
<feature type="domain" description="RING-type" evidence="5">
    <location>
        <begin position="31"/>
        <end position="69"/>
    </location>
</feature>
<dbReference type="InterPro" id="IPR001293">
    <property type="entry name" value="Znf_TRAF"/>
</dbReference>
<dbReference type="GO" id="GO:0008270">
    <property type="term" value="F:zinc ion binding"/>
    <property type="evidence" value="ECO:0007669"/>
    <property type="project" value="UniProtKB-KW"/>
</dbReference>
<dbReference type="GO" id="GO:0043122">
    <property type="term" value="P:regulation of canonical NF-kappaB signal transduction"/>
    <property type="evidence" value="ECO:0007669"/>
    <property type="project" value="TreeGrafter"/>
</dbReference>
<dbReference type="Gene3D" id="3.30.40.10">
    <property type="entry name" value="Zinc/RING finger domain, C3HC4 (zinc finger)"/>
    <property type="match status" value="2"/>
</dbReference>
<evidence type="ECO:0000256" key="3">
    <source>
        <dbReference type="ARBA" id="ARBA00022833"/>
    </source>
</evidence>
<dbReference type="PROSITE" id="PS50145">
    <property type="entry name" value="ZF_TRAF"/>
    <property type="match status" value="1"/>
</dbReference>